<evidence type="ECO:0000256" key="1">
    <source>
        <dbReference type="ARBA" id="ARBA00022801"/>
    </source>
</evidence>
<keyword evidence="2" id="KW-0812">Transmembrane</keyword>
<feature type="transmembrane region" description="Helical" evidence="2">
    <location>
        <begin position="398"/>
        <end position="419"/>
    </location>
</feature>
<feature type="transmembrane region" description="Helical" evidence="2">
    <location>
        <begin position="485"/>
        <end position="507"/>
    </location>
</feature>
<feature type="transmembrane region" description="Helical" evidence="2">
    <location>
        <begin position="455"/>
        <end position="473"/>
    </location>
</feature>
<reference evidence="4 6" key="1">
    <citation type="submission" date="2015-05" db="EMBL/GenBank/DDBJ databases">
        <title>Genome assembly of Archangium gephyra DSM 2261.</title>
        <authorList>
            <person name="Sharma G."/>
            <person name="Subramanian S."/>
        </authorList>
    </citation>
    <scope>NUCLEOTIDE SEQUENCE [LARGE SCALE GENOMIC DNA]</scope>
    <source>
        <strain evidence="4 6">DSM 2261</strain>
    </source>
</reference>
<dbReference type="PANTHER" id="PTHR12147">
    <property type="entry name" value="METALLOPEPTIDASE M28 FAMILY MEMBER"/>
    <property type="match status" value="1"/>
</dbReference>
<dbReference type="GO" id="GO:0008235">
    <property type="term" value="F:metalloexopeptidase activity"/>
    <property type="evidence" value="ECO:0007669"/>
    <property type="project" value="InterPro"/>
</dbReference>
<feature type="domain" description="Peptidase M28" evidence="3">
    <location>
        <begin position="116"/>
        <end position="301"/>
    </location>
</feature>
<dbReference type="InterPro" id="IPR045175">
    <property type="entry name" value="M28_fam"/>
</dbReference>
<evidence type="ECO:0000313" key="4">
    <source>
        <dbReference type="EMBL" id="AKJ03362.1"/>
    </source>
</evidence>
<dbReference type="Gene3D" id="3.40.630.10">
    <property type="entry name" value="Zn peptidases"/>
    <property type="match status" value="1"/>
</dbReference>
<evidence type="ECO:0000313" key="5">
    <source>
        <dbReference type="EMBL" id="REG24128.1"/>
    </source>
</evidence>
<dbReference type="AlphaFoldDB" id="A0AAC8TEV3"/>
<keyword evidence="7" id="KW-1185">Reference proteome</keyword>
<keyword evidence="2" id="KW-1133">Transmembrane helix</keyword>
<evidence type="ECO:0000259" key="3">
    <source>
        <dbReference type="Pfam" id="PF04389"/>
    </source>
</evidence>
<dbReference type="RefSeq" id="WP_047857443.1">
    <property type="nucleotide sequence ID" value="NZ_CP011509.1"/>
</dbReference>
<organism evidence="4 6">
    <name type="scientific">Archangium gephyra</name>
    <dbReference type="NCBI Taxonomy" id="48"/>
    <lineage>
        <taxon>Bacteria</taxon>
        <taxon>Pseudomonadati</taxon>
        <taxon>Myxococcota</taxon>
        <taxon>Myxococcia</taxon>
        <taxon>Myxococcales</taxon>
        <taxon>Cystobacterineae</taxon>
        <taxon>Archangiaceae</taxon>
        <taxon>Archangium</taxon>
    </lineage>
</organism>
<dbReference type="PROSITE" id="PS00758">
    <property type="entry name" value="ARGE_DAPE_CPG2_1"/>
    <property type="match status" value="1"/>
</dbReference>
<feature type="transmembrane region" description="Helical" evidence="2">
    <location>
        <begin position="431"/>
        <end position="449"/>
    </location>
</feature>
<keyword evidence="2" id="KW-0472">Membrane</keyword>
<feature type="transmembrane region" description="Helical" evidence="2">
    <location>
        <begin position="548"/>
        <end position="567"/>
    </location>
</feature>
<dbReference type="InterPro" id="IPR001261">
    <property type="entry name" value="ArgE/DapE_CS"/>
</dbReference>
<feature type="transmembrane region" description="Helical" evidence="2">
    <location>
        <begin position="334"/>
        <end position="353"/>
    </location>
</feature>
<dbReference type="Pfam" id="PF04389">
    <property type="entry name" value="Peptidase_M28"/>
    <property type="match status" value="1"/>
</dbReference>
<dbReference type="EMBL" id="QUMU01000015">
    <property type="protein sequence ID" value="REG24128.1"/>
    <property type="molecule type" value="Genomic_DNA"/>
</dbReference>
<feature type="transmembrane region" description="Helical" evidence="2">
    <location>
        <begin position="519"/>
        <end position="536"/>
    </location>
</feature>
<dbReference type="SUPFAM" id="SSF53187">
    <property type="entry name" value="Zn-dependent exopeptidases"/>
    <property type="match status" value="1"/>
</dbReference>
<feature type="transmembrane region" description="Helical" evidence="2">
    <location>
        <begin position="365"/>
        <end position="392"/>
    </location>
</feature>
<dbReference type="GO" id="GO:0006508">
    <property type="term" value="P:proteolysis"/>
    <property type="evidence" value="ECO:0007669"/>
    <property type="project" value="InterPro"/>
</dbReference>
<accession>A0AAC8TEV3</accession>
<evidence type="ECO:0000313" key="6">
    <source>
        <dbReference type="Proteomes" id="UP000035579"/>
    </source>
</evidence>
<dbReference type="KEGG" id="age:AA314_04988"/>
<reference evidence="5 7" key="2">
    <citation type="submission" date="2018-08" db="EMBL/GenBank/DDBJ databases">
        <title>Genomic Encyclopedia of Archaeal and Bacterial Type Strains, Phase II (KMG-II): from individual species to whole genera.</title>
        <authorList>
            <person name="Goeker M."/>
        </authorList>
    </citation>
    <scope>NUCLEOTIDE SEQUENCE [LARGE SCALE GENOMIC DNA]</scope>
    <source>
        <strain evidence="5 7">DSM 2261</strain>
    </source>
</reference>
<evidence type="ECO:0000256" key="2">
    <source>
        <dbReference type="SAM" id="Phobius"/>
    </source>
</evidence>
<evidence type="ECO:0000313" key="7">
    <source>
        <dbReference type="Proteomes" id="UP000256345"/>
    </source>
</evidence>
<gene>
    <name evidence="4" type="ORF">AA314_04988</name>
    <name evidence="5" type="ORF">ATI61_115170</name>
</gene>
<dbReference type="PANTHER" id="PTHR12147:SF26">
    <property type="entry name" value="PEPTIDASE M28 DOMAIN-CONTAINING PROTEIN"/>
    <property type="match status" value="1"/>
</dbReference>
<name>A0AAC8TEV3_9BACT</name>
<dbReference type="EMBL" id="CP011509">
    <property type="protein sequence ID" value="AKJ03362.1"/>
    <property type="molecule type" value="Genomic_DNA"/>
</dbReference>
<sequence length="753" mass="77942">MHAQTPTSWSRPALASGVVALLSLALAGLAALIAQPPEPAPADAPATAFSEARALPLVRQLTEDIGPRVTGTPSAARTVDALTTVLRAIPGVVVEVQDASGVHVDPTGALVYRARNVLARVPGRRTEAVLVAAHYDTAPGIVGAGDNAAPVAAAVELARALASGPPLERSVVFNFSDGEEAGGSGAAAFLHHPWTRDVVAFLNLDSAGPGGRTLVFQSAGGLVAAYASAAPLPFGTVVAQDIFQAGLVPSGTDFELYRPAYPRGLDLALYEDGYAYHTPLDRLERLEPGSLQHLGDSVLATARELATRGPPSEGGSVFYDLAGRTMLVYSRGTALVLAGVTLAAAVAAVLVALRRRAFTARELGGAVASTFTGLLLGLVLPMVAALVLAYVLRRPHGWYAAPWTAVACFGAFSLAGSWLGRVPFGGARAGWAGGVVGWGVFLALATAFGVGSGYLALWAVAWGAAALALGAWLPRYRMVLQALAFAPPAILLAAASSNVLSVFIPVAGRIPLAIPFDPILAALVALPFATGAMLGLPLAPDAPPSRTGLLCLAAGIVLLAPMARFPYTREHPKRITLEYLEAEGQQPELLIRSRDSVPPPESLGPAVAGVPGVQLEREGRMLRARLATPALPMPTVEVTPSGVAGPERTVSLRVGPGDYAILDLKVPRAALAGWSLDAPLPQASGDDSTWIRVVNPPRDGWSLQLQLRGEAPVPAELVVRYAELPAHVAGVSAALPDWMVARTDVSRSAPLKL</sequence>
<protein>
    <submittedName>
        <fullName evidence="5">Peptidase M28-like protein</fullName>
    </submittedName>
    <submittedName>
        <fullName evidence="4">Peptidase, M20/M25/M40 family</fullName>
    </submittedName>
</protein>
<dbReference type="Proteomes" id="UP000256345">
    <property type="component" value="Unassembled WGS sequence"/>
</dbReference>
<dbReference type="Proteomes" id="UP000035579">
    <property type="component" value="Chromosome"/>
</dbReference>
<keyword evidence="1" id="KW-0378">Hydrolase</keyword>
<dbReference type="InterPro" id="IPR007484">
    <property type="entry name" value="Peptidase_M28"/>
</dbReference>
<proteinExistence type="predicted"/>